<proteinExistence type="predicted"/>
<dbReference type="Proteomes" id="UP000234585">
    <property type="component" value="Unassembled WGS sequence"/>
</dbReference>
<dbReference type="GeneID" id="36518815"/>
<feature type="region of interest" description="Disordered" evidence="1">
    <location>
        <begin position="39"/>
        <end position="62"/>
    </location>
</feature>
<dbReference type="EMBL" id="KZ559124">
    <property type="protein sequence ID" value="PLB40617.1"/>
    <property type="molecule type" value="Genomic_DNA"/>
</dbReference>
<keyword evidence="3" id="KW-1185">Reference proteome</keyword>
<evidence type="ECO:0000256" key="1">
    <source>
        <dbReference type="SAM" id="MobiDB-lite"/>
    </source>
</evidence>
<accession>A0A2I2FJ15</accession>
<name>A0A2I2FJ15_ASPCN</name>
<sequence>MEEGGVTTGEVSPSWRDLLFHSEIPPISTPRDRAFHGCRSRVAPRAQPGRPTSPYYPSLVGG</sequence>
<dbReference type="RefSeq" id="XP_024674629.1">
    <property type="nucleotide sequence ID" value="XM_024811655.1"/>
</dbReference>
<evidence type="ECO:0000313" key="3">
    <source>
        <dbReference type="Proteomes" id="UP000234585"/>
    </source>
</evidence>
<organism evidence="2 3">
    <name type="scientific">Aspergillus candidus</name>
    <dbReference type="NCBI Taxonomy" id="41067"/>
    <lineage>
        <taxon>Eukaryota</taxon>
        <taxon>Fungi</taxon>
        <taxon>Dikarya</taxon>
        <taxon>Ascomycota</taxon>
        <taxon>Pezizomycotina</taxon>
        <taxon>Eurotiomycetes</taxon>
        <taxon>Eurotiomycetidae</taxon>
        <taxon>Eurotiales</taxon>
        <taxon>Aspergillaceae</taxon>
        <taxon>Aspergillus</taxon>
        <taxon>Aspergillus subgen. Circumdati</taxon>
    </lineage>
</organism>
<dbReference type="AlphaFoldDB" id="A0A2I2FJ15"/>
<reference evidence="2 3" key="1">
    <citation type="submission" date="2017-12" db="EMBL/GenBank/DDBJ databases">
        <authorList>
            <consortium name="DOE Joint Genome Institute"/>
            <person name="Haridas S."/>
            <person name="Kjaerbolling I."/>
            <person name="Vesth T.C."/>
            <person name="Frisvad J.C."/>
            <person name="Nybo J.L."/>
            <person name="Theobald S."/>
            <person name="Kuo A."/>
            <person name="Bowyer P."/>
            <person name="Matsuda Y."/>
            <person name="Mondo S."/>
            <person name="Lyhne E.K."/>
            <person name="Kogle M.E."/>
            <person name="Clum A."/>
            <person name="Lipzen A."/>
            <person name="Salamov A."/>
            <person name="Ngan C.Y."/>
            <person name="Daum C."/>
            <person name="Chiniquy J."/>
            <person name="Barry K."/>
            <person name="LaButti K."/>
            <person name="Simmons B.A."/>
            <person name="Magnuson J.K."/>
            <person name="Mortensen U.H."/>
            <person name="Larsen T.O."/>
            <person name="Grigoriev I.V."/>
            <person name="Baker S.E."/>
            <person name="Andersen M.R."/>
            <person name="Nordberg H.P."/>
            <person name="Cantor M.N."/>
            <person name="Hua S.X."/>
        </authorList>
    </citation>
    <scope>NUCLEOTIDE SEQUENCE [LARGE SCALE GENOMIC DNA]</scope>
    <source>
        <strain evidence="2 3">CBS 102.13</strain>
    </source>
</reference>
<gene>
    <name evidence="2" type="ORF">BDW47DRAFT_101428</name>
</gene>
<protein>
    <submittedName>
        <fullName evidence="2">Uncharacterized protein</fullName>
    </submittedName>
</protein>
<evidence type="ECO:0000313" key="2">
    <source>
        <dbReference type="EMBL" id="PLB40617.1"/>
    </source>
</evidence>